<comment type="caution">
    <text evidence="2">The sequence shown here is derived from an EMBL/GenBank/DDBJ whole genome shotgun (WGS) entry which is preliminary data.</text>
</comment>
<organism evidence="2 3">
    <name type="scientific">Streptomyces vulcanius</name>
    <dbReference type="NCBI Taxonomy" id="1441876"/>
    <lineage>
        <taxon>Bacteria</taxon>
        <taxon>Bacillati</taxon>
        <taxon>Actinomycetota</taxon>
        <taxon>Actinomycetes</taxon>
        <taxon>Kitasatosporales</taxon>
        <taxon>Streptomycetaceae</taxon>
        <taxon>Streptomyces</taxon>
    </lineage>
</organism>
<feature type="region of interest" description="Disordered" evidence="1">
    <location>
        <begin position="331"/>
        <end position="372"/>
    </location>
</feature>
<evidence type="ECO:0000313" key="3">
    <source>
        <dbReference type="Proteomes" id="UP001595839"/>
    </source>
</evidence>
<proteinExistence type="predicted"/>
<sequence>MSVATTHVDIVAPAVPGAMPGTVVGAAEVLDRGNRRLGRVPLRAESSIPVEIPHEERCLVHGWSPYLSVQPILVTGGRTQQTVLSARRTNGESSGGEESCRPANGWIRLWGREPDGQWTVRDPSDMETGGDTTVATPLCGPAVLQIGGGRRRPVCTLVPEGSLFTLRPTERRLQGLVEVRPVADSGFTPLEALRLGEWGWADVVERVWWDEPGVRGTPLFDLAVAYLACRRGNLERAGRWRQVTGDRYEDSPAWIDVLAVDAWLARRRGEWRDLASALARLADAKRTPLVAEGLGLLAAELSRLPLESRAPHPGEALRQVLTPYLRASPPSSLTSFTAAHPEEPQPRPPKRARPGDSLPFRVERDMNTLRIH</sequence>
<protein>
    <submittedName>
        <fullName evidence="2">Uncharacterized protein</fullName>
    </submittedName>
</protein>
<reference evidence="3" key="1">
    <citation type="journal article" date="2019" name="Int. J. Syst. Evol. Microbiol.">
        <title>The Global Catalogue of Microorganisms (GCM) 10K type strain sequencing project: providing services to taxonomists for standard genome sequencing and annotation.</title>
        <authorList>
            <consortium name="The Broad Institute Genomics Platform"/>
            <consortium name="The Broad Institute Genome Sequencing Center for Infectious Disease"/>
            <person name="Wu L."/>
            <person name="Ma J."/>
        </authorList>
    </citation>
    <scope>NUCLEOTIDE SEQUENCE [LARGE SCALE GENOMIC DNA]</scope>
    <source>
        <strain evidence="3">CGMCC 4.7177</strain>
    </source>
</reference>
<gene>
    <name evidence="2" type="ORF">ACFPIH_45405</name>
</gene>
<evidence type="ECO:0000256" key="1">
    <source>
        <dbReference type="SAM" id="MobiDB-lite"/>
    </source>
</evidence>
<accession>A0ABV9B8N8</accession>
<dbReference type="Proteomes" id="UP001595839">
    <property type="component" value="Unassembled WGS sequence"/>
</dbReference>
<name>A0ABV9B8N8_9ACTN</name>
<dbReference type="EMBL" id="JBHSFK010000045">
    <property type="protein sequence ID" value="MFC4506608.1"/>
    <property type="molecule type" value="Genomic_DNA"/>
</dbReference>
<dbReference type="RefSeq" id="WP_381184722.1">
    <property type="nucleotide sequence ID" value="NZ_JBHSFK010000045.1"/>
</dbReference>
<feature type="compositionally biased region" description="Basic and acidic residues" evidence="1">
    <location>
        <begin position="361"/>
        <end position="372"/>
    </location>
</feature>
<evidence type="ECO:0000313" key="2">
    <source>
        <dbReference type="EMBL" id="MFC4506608.1"/>
    </source>
</evidence>
<keyword evidence="3" id="KW-1185">Reference proteome</keyword>